<name>A0ACB8RUY9_9AGAM</name>
<sequence length="351" mass="39729">MSDSRSDHDNAALSQKSSFSPPAAMPPCLQEFIPQDHLPDALSVRYRDDLYRNENPYHGQRVWEHFVANNALEFRRVKSDLTSDAGEEPNFRIASLNLEEANLLGVGNHSRVYIAPFQLPPPLHPSTPSGTVSVACKTAINDEEPRSLLENESKIYAQFPRSLQEELLGRHSARPDDRPEFLAAVVPKSYGYYKIAFEESKAGFEENIDEETKQGISRYVRSLSPILLMENCGDMIVPFRMPDHQKNHCLELIARLHGAGFTQGSLYPRNIVVQPGPLTLPPAARRLHTPSFRIIDFGKGVYFDPETCNEKAADFGSFLNDMLTEEARARREFNVDMPDGRFELCTTSYYY</sequence>
<evidence type="ECO:0000313" key="1">
    <source>
        <dbReference type="EMBL" id="KAI0047601.1"/>
    </source>
</evidence>
<comment type="caution">
    <text evidence="1">The sequence shown here is derived from an EMBL/GenBank/DDBJ whole genome shotgun (WGS) entry which is preliminary data.</text>
</comment>
<proteinExistence type="predicted"/>
<dbReference type="EMBL" id="MU275901">
    <property type="protein sequence ID" value="KAI0047601.1"/>
    <property type="molecule type" value="Genomic_DNA"/>
</dbReference>
<reference evidence="1" key="2">
    <citation type="journal article" date="2022" name="New Phytol.">
        <title>Evolutionary transition to the ectomycorrhizal habit in the genomes of a hyperdiverse lineage of mushroom-forming fungi.</title>
        <authorList>
            <person name="Looney B."/>
            <person name="Miyauchi S."/>
            <person name="Morin E."/>
            <person name="Drula E."/>
            <person name="Courty P.E."/>
            <person name="Kohler A."/>
            <person name="Kuo A."/>
            <person name="LaButti K."/>
            <person name="Pangilinan J."/>
            <person name="Lipzen A."/>
            <person name="Riley R."/>
            <person name="Andreopoulos W."/>
            <person name="He G."/>
            <person name="Johnson J."/>
            <person name="Nolan M."/>
            <person name="Tritt A."/>
            <person name="Barry K.W."/>
            <person name="Grigoriev I.V."/>
            <person name="Nagy L.G."/>
            <person name="Hibbett D."/>
            <person name="Henrissat B."/>
            <person name="Matheny P.B."/>
            <person name="Labbe J."/>
            <person name="Martin F.M."/>
        </authorList>
    </citation>
    <scope>NUCLEOTIDE SEQUENCE</scope>
    <source>
        <strain evidence="1">FP105234-sp</strain>
    </source>
</reference>
<reference evidence="1" key="1">
    <citation type="submission" date="2021-02" db="EMBL/GenBank/DDBJ databases">
        <authorList>
            <consortium name="DOE Joint Genome Institute"/>
            <person name="Ahrendt S."/>
            <person name="Looney B.P."/>
            <person name="Miyauchi S."/>
            <person name="Morin E."/>
            <person name="Drula E."/>
            <person name="Courty P.E."/>
            <person name="Chicoki N."/>
            <person name="Fauchery L."/>
            <person name="Kohler A."/>
            <person name="Kuo A."/>
            <person name="Labutti K."/>
            <person name="Pangilinan J."/>
            <person name="Lipzen A."/>
            <person name="Riley R."/>
            <person name="Andreopoulos W."/>
            <person name="He G."/>
            <person name="Johnson J."/>
            <person name="Barry K.W."/>
            <person name="Grigoriev I.V."/>
            <person name="Nagy L."/>
            <person name="Hibbett D."/>
            <person name="Henrissat B."/>
            <person name="Matheny P.B."/>
            <person name="Labbe J."/>
            <person name="Martin F."/>
        </authorList>
    </citation>
    <scope>NUCLEOTIDE SEQUENCE</scope>
    <source>
        <strain evidence="1">FP105234-sp</strain>
    </source>
</reference>
<organism evidence="1 2">
    <name type="scientific">Auriscalpium vulgare</name>
    <dbReference type="NCBI Taxonomy" id="40419"/>
    <lineage>
        <taxon>Eukaryota</taxon>
        <taxon>Fungi</taxon>
        <taxon>Dikarya</taxon>
        <taxon>Basidiomycota</taxon>
        <taxon>Agaricomycotina</taxon>
        <taxon>Agaricomycetes</taxon>
        <taxon>Russulales</taxon>
        <taxon>Auriscalpiaceae</taxon>
        <taxon>Auriscalpium</taxon>
    </lineage>
</organism>
<keyword evidence="2" id="KW-1185">Reference proteome</keyword>
<evidence type="ECO:0000313" key="2">
    <source>
        <dbReference type="Proteomes" id="UP000814033"/>
    </source>
</evidence>
<dbReference type="Proteomes" id="UP000814033">
    <property type="component" value="Unassembled WGS sequence"/>
</dbReference>
<protein>
    <submittedName>
        <fullName evidence="1">Uncharacterized protein</fullName>
    </submittedName>
</protein>
<gene>
    <name evidence="1" type="ORF">FA95DRAFT_1605933</name>
</gene>
<accession>A0ACB8RUY9</accession>